<dbReference type="InterPro" id="IPR036055">
    <property type="entry name" value="LDL_receptor-like_sf"/>
</dbReference>
<dbReference type="InterPro" id="IPR002172">
    <property type="entry name" value="LDrepeatLR_classA_rpt"/>
</dbReference>
<dbReference type="Pfam" id="PF00057">
    <property type="entry name" value="Ldl_recept_a"/>
    <property type="match status" value="1"/>
</dbReference>
<dbReference type="SUPFAM" id="SSF57424">
    <property type="entry name" value="LDL receptor-like module"/>
    <property type="match status" value="1"/>
</dbReference>
<comment type="caution">
    <text evidence="2">Lacks conserved residue(s) required for the propagation of feature annotation.</text>
</comment>
<evidence type="ECO:0000313" key="3">
    <source>
        <dbReference type="EMBL" id="GIY80473.1"/>
    </source>
</evidence>
<proteinExistence type="predicted"/>
<feature type="disulfide bond" evidence="2">
    <location>
        <begin position="62"/>
        <end position="80"/>
    </location>
</feature>
<dbReference type="SMART" id="SM00192">
    <property type="entry name" value="LDLa"/>
    <property type="match status" value="1"/>
</dbReference>
<dbReference type="Proteomes" id="UP001054837">
    <property type="component" value="Unassembled WGS sequence"/>
</dbReference>
<comment type="caution">
    <text evidence="3">The sequence shown here is derived from an EMBL/GenBank/DDBJ whole genome shotgun (WGS) entry which is preliminary data.</text>
</comment>
<keyword evidence="4" id="KW-1185">Reference proteome</keyword>
<dbReference type="CDD" id="cd00112">
    <property type="entry name" value="LDLa"/>
    <property type="match status" value="1"/>
</dbReference>
<evidence type="ECO:0000313" key="4">
    <source>
        <dbReference type="Proteomes" id="UP001054837"/>
    </source>
</evidence>
<dbReference type="PROSITE" id="PS50068">
    <property type="entry name" value="LDLRA_2"/>
    <property type="match status" value="1"/>
</dbReference>
<gene>
    <name evidence="3" type="primary">AVEN_12192_1</name>
    <name evidence="3" type="ORF">CDAR_596701</name>
</gene>
<evidence type="ECO:0000256" key="2">
    <source>
        <dbReference type="PROSITE-ProRule" id="PRU00124"/>
    </source>
</evidence>
<organism evidence="3 4">
    <name type="scientific">Caerostris darwini</name>
    <dbReference type="NCBI Taxonomy" id="1538125"/>
    <lineage>
        <taxon>Eukaryota</taxon>
        <taxon>Metazoa</taxon>
        <taxon>Ecdysozoa</taxon>
        <taxon>Arthropoda</taxon>
        <taxon>Chelicerata</taxon>
        <taxon>Arachnida</taxon>
        <taxon>Araneae</taxon>
        <taxon>Araneomorphae</taxon>
        <taxon>Entelegynae</taxon>
        <taxon>Araneoidea</taxon>
        <taxon>Araneidae</taxon>
        <taxon>Caerostris</taxon>
    </lineage>
</organism>
<keyword evidence="1 2" id="KW-1015">Disulfide bond</keyword>
<name>A0AAV4WDY3_9ARAC</name>
<reference evidence="3 4" key="1">
    <citation type="submission" date="2021-06" db="EMBL/GenBank/DDBJ databases">
        <title>Caerostris darwini draft genome.</title>
        <authorList>
            <person name="Kono N."/>
            <person name="Arakawa K."/>
        </authorList>
    </citation>
    <scope>NUCLEOTIDE SEQUENCE [LARGE SCALE GENOMIC DNA]</scope>
</reference>
<dbReference type="InterPro" id="IPR023415">
    <property type="entry name" value="LDLR_class-A_CS"/>
</dbReference>
<sequence>MASSCLEGGVQRPWRGRAVRLDEGADGRLKGGRRRMGWLSPPLVLCLMVLGASACRLSEHTCDNGRCIESGRYCDGTDDCGDLSDEPPACTSTYLPPTFLV</sequence>
<protein>
    <submittedName>
        <fullName evidence="3">Uncharacterized protein</fullName>
    </submittedName>
</protein>
<evidence type="ECO:0000256" key="1">
    <source>
        <dbReference type="ARBA" id="ARBA00023157"/>
    </source>
</evidence>
<accession>A0AAV4WDY3</accession>
<feature type="disulfide bond" evidence="2">
    <location>
        <begin position="55"/>
        <end position="67"/>
    </location>
</feature>
<dbReference type="PROSITE" id="PS01209">
    <property type="entry name" value="LDLRA_1"/>
    <property type="match status" value="1"/>
</dbReference>
<dbReference type="Gene3D" id="4.10.400.10">
    <property type="entry name" value="Low-density Lipoprotein Receptor"/>
    <property type="match status" value="1"/>
</dbReference>
<dbReference type="EMBL" id="BPLQ01014509">
    <property type="protein sequence ID" value="GIY80473.1"/>
    <property type="molecule type" value="Genomic_DNA"/>
</dbReference>
<dbReference type="AlphaFoldDB" id="A0AAV4WDY3"/>